<name>A0ABW0RJ30_9GAMM</name>
<proteinExistence type="predicted"/>
<dbReference type="NCBIfam" id="NF040826">
    <property type="entry name" value="lxa_BCAM0308"/>
    <property type="match status" value="1"/>
</dbReference>
<accession>A0ABW0RJ30</accession>
<evidence type="ECO:0000313" key="1">
    <source>
        <dbReference type="EMBL" id="MFC5543505.1"/>
    </source>
</evidence>
<dbReference type="RefSeq" id="WP_248157066.1">
    <property type="nucleotide sequence ID" value="NZ_JAKZAJ010000003.1"/>
</dbReference>
<protein>
    <submittedName>
        <fullName evidence="1">BCAM0308 family protein</fullName>
    </submittedName>
</protein>
<dbReference type="InterPro" id="IPR047706">
    <property type="entry name" value="BCAM0308-like"/>
</dbReference>
<evidence type="ECO:0000313" key="2">
    <source>
        <dbReference type="Proteomes" id="UP001596055"/>
    </source>
</evidence>
<dbReference type="EMBL" id="JBHSNL010000001">
    <property type="protein sequence ID" value="MFC5543505.1"/>
    <property type="molecule type" value="Genomic_DNA"/>
</dbReference>
<comment type="caution">
    <text evidence="1">The sequence shown here is derived from an EMBL/GenBank/DDBJ whole genome shotgun (WGS) entry which is preliminary data.</text>
</comment>
<dbReference type="Proteomes" id="UP001596055">
    <property type="component" value="Unassembled WGS sequence"/>
</dbReference>
<reference evidence="2" key="1">
    <citation type="journal article" date="2019" name="Int. J. Syst. Evol. Microbiol.">
        <title>The Global Catalogue of Microorganisms (GCM) 10K type strain sequencing project: providing services to taxonomists for standard genome sequencing and annotation.</title>
        <authorList>
            <consortium name="The Broad Institute Genomics Platform"/>
            <consortium name="The Broad Institute Genome Sequencing Center for Infectious Disease"/>
            <person name="Wu L."/>
            <person name="Ma J."/>
        </authorList>
    </citation>
    <scope>NUCLEOTIDE SEQUENCE [LARGE SCALE GENOMIC DNA]</scope>
    <source>
        <strain evidence="2">CGMCC 4.1799</strain>
    </source>
</reference>
<sequence>MSAGNDPGPGGDRHDRLIQEEIHDPYQARGKLSEPTVCPGCGAIFHKGRWQWKVDYIGDADEVMCPACKRIEDNMPAGILTLSGGFLDGHKEEILKLVQHKVEEEKAGHPLKRLMAVEDGPEGDVVLTFTDTHLPRGTGQAIERAYDGNLDIQYTKESNLVRVYWRRD</sequence>
<keyword evidence="2" id="KW-1185">Reference proteome</keyword>
<gene>
    <name evidence="1" type="ORF">ACFPQA_00410</name>
</gene>
<organism evidence="1 2">
    <name type="scientific">Marinobacter koreensis</name>
    <dbReference type="NCBI Taxonomy" id="335974"/>
    <lineage>
        <taxon>Bacteria</taxon>
        <taxon>Pseudomonadati</taxon>
        <taxon>Pseudomonadota</taxon>
        <taxon>Gammaproteobacteria</taxon>
        <taxon>Pseudomonadales</taxon>
        <taxon>Marinobacteraceae</taxon>
        <taxon>Marinobacter</taxon>
    </lineage>
</organism>